<keyword evidence="10" id="KW-0624">Polysaccharide degradation</keyword>
<keyword evidence="6" id="KW-0472">Membrane</keyword>
<comment type="subcellular location">
    <subcellularLocation>
        <location evidence="2">Cell membrane</location>
    </subcellularLocation>
</comment>
<evidence type="ECO:0000313" key="15">
    <source>
        <dbReference type="Proteomes" id="UP000243217"/>
    </source>
</evidence>
<comment type="function">
    <text evidence="11">Glucanases play a role in cell expansion during growth, in cell-cell fusion during mating, and in spore release during sporulation. This enzyme may be involved in beta-glucan degradation. Active on laminarin and lichenan.</text>
</comment>
<dbReference type="GO" id="GO:0042973">
    <property type="term" value="F:glucan endo-1,3-beta-D-glucosidase activity"/>
    <property type="evidence" value="ECO:0007669"/>
    <property type="project" value="UniProtKB-EC"/>
</dbReference>
<evidence type="ECO:0000256" key="1">
    <source>
        <dbReference type="ARBA" id="ARBA00000382"/>
    </source>
</evidence>
<reference evidence="14 15" key="1">
    <citation type="journal article" date="2014" name="Genome Biol. Evol.">
        <title>The secreted proteins of Achlya hypogyna and Thraustotheca clavata identify the ancestral oomycete secretome and reveal gene acquisitions by horizontal gene transfer.</title>
        <authorList>
            <person name="Misner I."/>
            <person name="Blouin N."/>
            <person name="Leonard G."/>
            <person name="Richards T.A."/>
            <person name="Lane C.E."/>
        </authorList>
    </citation>
    <scope>NUCLEOTIDE SEQUENCE [LARGE SCALE GENOMIC DNA]</scope>
    <source>
        <strain evidence="14 15">ATCC 34112</strain>
    </source>
</reference>
<dbReference type="PANTHER" id="PTHR16631">
    <property type="entry name" value="GLUCAN 1,3-BETA-GLUCOSIDASE"/>
    <property type="match status" value="1"/>
</dbReference>
<evidence type="ECO:0000256" key="10">
    <source>
        <dbReference type="ARBA" id="ARBA00023326"/>
    </source>
</evidence>
<organism evidence="14 15">
    <name type="scientific">Thraustotheca clavata</name>
    <dbReference type="NCBI Taxonomy" id="74557"/>
    <lineage>
        <taxon>Eukaryota</taxon>
        <taxon>Sar</taxon>
        <taxon>Stramenopiles</taxon>
        <taxon>Oomycota</taxon>
        <taxon>Saprolegniomycetes</taxon>
        <taxon>Saprolegniales</taxon>
        <taxon>Achlyaceae</taxon>
        <taxon>Thraustotheca</taxon>
    </lineage>
</organism>
<sequence length="297" mass="32708">PETSISLAPLPASVKNLRGANYDPFHTTAYINQDKANLPTAIGLDLLVYRNYFSVVRTVYSNFYGVDIIPFVAAAQLDVYLGVFMTRQNWYQGQVQSAITGVKSYGSRIRAVLVGNENAYMGSEQFSAGEILAQVVDVKNQILKATGTSVVIGTVQTAAAWLSSSHGREMQQLAAGCDIIGVSYRPFLDGPYDPKNPMSGLDGIWSNLRSNYPPQKLRLVDIGFPSSPVKSDYNSVATPAMELAFYAALVKWNSVNSALSESFWTSFYDNAALYRTSGFFNEQRQPKFANFPPRLDD</sequence>
<feature type="non-terminal residue" evidence="14">
    <location>
        <position position="297"/>
    </location>
</feature>
<dbReference type="STRING" id="74557.A0A1W0A7Q6"/>
<dbReference type="InterPro" id="IPR050732">
    <property type="entry name" value="Beta-glucan_modifiers"/>
</dbReference>
<keyword evidence="7" id="KW-0325">Glycoprotein</keyword>
<dbReference type="AlphaFoldDB" id="A0A1W0A7Q6"/>
<evidence type="ECO:0000256" key="9">
    <source>
        <dbReference type="ARBA" id="ARBA00023316"/>
    </source>
</evidence>
<keyword evidence="8" id="KW-0119">Carbohydrate metabolism</keyword>
<dbReference type="GO" id="GO:0071555">
    <property type="term" value="P:cell wall organization"/>
    <property type="evidence" value="ECO:0007669"/>
    <property type="project" value="UniProtKB-KW"/>
</dbReference>
<feature type="non-terminal residue" evidence="14">
    <location>
        <position position="1"/>
    </location>
</feature>
<evidence type="ECO:0000256" key="13">
    <source>
        <dbReference type="ARBA" id="ARBA00043078"/>
    </source>
</evidence>
<evidence type="ECO:0000256" key="4">
    <source>
        <dbReference type="ARBA" id="ARBA00022475"/>
    </source>
</evidence>
<dbReference type="EMBL" id="JNBS01000357">
    <property type="protein sequence ID" value="OQS06322.1"/>
    <property type="molecule type" value="Genomic_DNA"/>
</dbReference>
<dbReference type="OrthoDB" id="77201at2759"/>
<evidence type="ECO:0000256" key="2">
    <source>
        <dbReference type="ARBA" id="ARBA00004236"/>
    </source>
</evidence>
<dbReference type="PANTHER" id="PTHR16631:SF17">
    <property type="entry name" value="GLUCAN ENDO-1,3-BETA-GLUCOSIDASE BTGC"/>
    <property type="match status" value="1"/>
</dbReference>
<comment type="caution">
    <text evidence="14">The sequence shown here is derived from an EMBL/GenBank/DDBJ whole genome shotgun (WGS) entry which is preliminary data.</text>
</comment>
<keyword evidence="4" id="KW-1003">Cell membrane</keyword>
<evidence type="ECO:0000256" key="7">
    <source>
        <dbReference type="ARBA" id="ARBA00023180"/>
    </source>
</evidence>
<keyword evidence="15" id="KW-1185">Reference proteome</keyword>
<evidence type="ECO:0000256" key="6">
    <source>
        <dbReference type="ARBA" id="ARBA00023136"/>
    </source>
</evidence>
<keyword evidence="5" id="KW-0378">Hydrolase</keyword>
<name>A0A1W0A7Q6_9STRA</name>
<evidence type="ECO:0000313" key="14">
    <source>
        <dbReference type="EMBL" id="OQS06322.1"/>
    </source>
</evidence>
<keyword evidence="9" id="KW-0961">Cell wall biogenesis/degradation</keyword>
<evidence type="ECO:0000256" key="3">
    <source>
        <dbReference type="ARBA" id="ARBA00012780"/>
    </source>
</evidence>
<dbReference type="Proteomes" id="UP000243217">
    <property type="component" value="Unassembled WGS sequence"/>
</dbReference>
<evidence type="ECO:0000256" key="11">
    <source>
        <dbReference type="ARBA" id="ARBA00037649"/>
    </source>
</evidence>
<dbReference type="InterPro" id="IPR017853">
    <property type="entry name" value="GH"/>
</dbReference>
<dbReference type="GO" id="GO:0005886">
    <property type="term" value="C:plasma membrane"/>
    <property type="evidence" value="ECO:0007669"/>
    <property type="project" value="UniProtKB-SubCell"/>
</dbReference>
<dbReference type="GO" id="GO:0000272">
    <property type="term" value="P:polysaccharide catabolic process"/>
    <property type="evidence" value="ECO:0007669"/>
    <property type="project" value="UniProtKB-KW"/>
</dbReference>
<comment type="catalytic activity">
    <reaction evidence="1">
        <text>Hydrolysis of (1-&gt;3)-beta-D-glucosidic linkages in (1-&gt;3)-beta-D-glucans.</text>
        <dbReference type="EC" id="3.2.1.39"/>
    </reaction>
</comment>
<evidence type="ECO:0000256" key="5">
    <source>
        <dbReference type="ARBA" id="ARBA00022801"/>
    </source>
</evidence>
<evidence type="ECO:0000256" key="12">
    <source>
        <dbReference type="ARBA" id="ARBA00042373"/>
    </source>
</evidence>
<accession>A0A1W0A7Q6</accession>
<gene>
    <name evidence="14" type="ORF">THRCLA_01635</name>
</gene>
<dbReference type="SUPFAM" id="SSF51445">
    <property type="entry name" value="(Trans)glycosidases"/>
    <property type="match status" value="1"/>
</dbReference>
<dbReference type="EC" id="3.2.1.39" evidence="3"/>
<evidence type="ECO:0000256" key="8">
    <source>
        <dbReference type="ARBA" id="ARBA00023277"/>
    </source>
</evidence>
<proteinExistence type="predicted"/>
<protein>
    <recommendedName>
        <fullName evidence="3">glucan endo-1,3-beta-D-glucosidase</fullName>
        <ecNumber evidence="3">3.2.1.39</ecNumber>
    </recommendedName>
    <alternativeName>
        <fullName evidence="13">Endo-1,3-beta-glucanase btgC</fullName>
    </alternativeName>
    <alternativeName>
        <fullName evidence="12">Laminarinase btgC</fullName>
    </alternativeName>
</protein>